<evidence type="ECO:0000259" key="1">
    <source>
        <dbReference type="Pfam" id="PF00561"/>
    </source>
</evidence>
<evidence type="ECO:0000313" key="2">
    <source>
        <dbReference type="EMBL" id="SVC08580.1"/>
    </source>
</evidence>
<sequence length="276" mass="31412">MITSPTFTYLSINNYDIHVTEWGDASNEVLVMWHGLARTGRDFDDLAMSLSDQYYVLCPDALGRGRSSWASDPQQYSMPYYLHLATALLDQYAIEQCHWLGTSLGGLIGMGLAADPQQQRLRSLTINDIGPEIPAKGLNRILDYTVTMPRFKSITEVECWLRNTYQSFGEAPDSYWQRMARTSVRRCHNGELSLHYDPAIVSQFPRPVSTISAWDTFTQIKLPTQLFWGRQSDILTEFIVDRMLSEMPSLDVTTFNDCGHAPNLTCVKSSQKLRHI</sequence>
<dbReference type="Pfam" id="PF00561">
    <property type="entry name" value="Abhydrolase_1"/>
    <property type="match status" value="1"/>
</dbReference>
<dbReference type="InterPro" id="IPR029058">
    <property type="entry name" value="AB_hydrolase_fold"/>
</dbReference>
<dbReference type="PANTHER" id="PTHR43798">
    <property type="entry name" value="MONOACYLGLYCEROL LIPASE"/>
    <property type="match status" value="1"/>
</dbReference>
<dbReference type="EMBL" id="UINC01072732">
    <property type="protein sequence ID" value="SVC08580.1"/>
    <property type="molecule type" value="Genomic_DNA"/>
</dbReference>
<organism evidence="2">
    <name type="scientific">marine metagenome</name>
    <dbReference type="NCBI Taxonomy" id="408172"/>
    <lineage>
        <taxon>unclassified sequences</taxon>
        <taxon>metagenomes</taxon>
        <taxon>ecological metagenomes</taxon>
    </lineage>
</organism>
<reference evidence="2" key="1">
    <citation type="submission" date="2018-05" db="EMBL/GenBank/DDBJ databases">
        <authorList>
            <person name="Lanie J.A."/>
            <person name="Ng W.-L."/>
            <person name="Kazmierczak K.M."/>
            <person name="Andrzejewski T.M."/>
            <person name="Davidsen T.M."/>
            <person name="Wayne K.J."/>
            <person name="Tettelin H."/>
            <person name="Glass J.I."/>
            <person name="Rusch D."/>
            <person name="Podicherti R."/>
            <person name="Tsui H.-C.T."/>
            <person name="Winkler M.E."/>
        </authorList>
    </citation>
    <scope>NUCLEOTIDE SEQUENCE</scope>
</reference>
<dbReference type="Gene3D" id="3.40.50.1820">
    <property type="entry name" value="alpha/beta hydrolase"/>
    <property type="match status" value="1"/>
</dbReference>
<name>A0A382J918_9ZZZZ</name>
<feature type="non-terminal residue" evidence="2">
    <location>
        <position position="276"/>
    </location>
</feature>
<feature type="domain" description="AB hydrolase-1" evidence="1">
    <location>
        <begin position="29"/>
        <end position="264"/>
    </location>
</feature>
<protein>
    <recommendedName>
        <fullName evidence="1">AB hydrolase-1 domain-containing protein</fullName>
    </recommendedName>
</protein>
<dbReference type="InterPro" id="IPR050266">
    <property type="entry name" value="AB_hydrolase_sf"/>
</dbReference>
<accession>A0A382J918</accession>
<dbReference type="PANTHER" id="PTHR43798:SF33">
    <property type="entry name" value="HYDROLASE, PUTATIVE (AFU_ORTHOLOGUE AFUA_2G14860)-RELATED"/>
    <property type="match status" value="1"/>
</dbReference>
<dbReference type="GO" id="GO:0016020">
    <property type="term" value="C:membrane"/>
    <property type="evidence" value="ECO:0007669"/>
    <property type="project" value="TreeGrafter"/>
</dbReference>
<gene>
    <name evidence="2" type="ORF">METZ01_LOCUS261434</name>
</gene>
<dbReference type="AlphaFoldDB" id="A0A382J918"/>
<proteinExistence type="predicted"/>
<dbReference type="SUPFAM" id="SSF53474">
    <property type="entry name" value="alpha/beta-Hydrolases"/>
    <property type="match status" value="1"/>
</dbReference>
<dbReference type="InterPro" id="IPR000073">
    <property type="entry name" value="AB_hydrolase_1"/>
</dbReference>